<accession>A0AC61MU70</accession>
<name>A0AC61MU70_9FIRM</name>
<reference evidence="1 2" key="1">
    <citation type="journal article" date="2022" name="Int. J. Syst. Evol. Microbiol.">
        <title>Miniphocaeibacter halophilus sp. nov., an ammonium-tolerant acetate-producing bacterium isolated from a biogas system.</title>
        <authorList>
            <person name="Schnurer A."/>
            <person name="Singh A."/>
            <person name="Bi S."/>
            <person name="Qiao W."/>
            <person name="Westerholm M."/>
        </authorList>
    </citation>
    <scope>NUCLEOTIDE SEQUENCE [LARGE SCALE GENOMIC DNA]</scope>
    <source>
        <strain evidence="1 2">AMB_01</strain>
    </source>
</reference>
<proteinExistence type="predicted"/>
<dbReference type="Proteomes" id="UP000595814">
    <property type="component" value="Chromosome"/>
</dbReference>
<dbReference type="EMBL" id="CP066744">
    <property type="protein sequence ID" value="QQK06938.1"/>
    <property type="molecule type" value="Genomic_DNA"/>
</dbReference>
<protein>
    <submittedName>
        <fullName evidence="1">MerR family transcriptional regulator</fullName>
    </submittedName>
</protein>
<evidence type="ECO:0000313" key="1">
    <source>
        <dbReference type="EMBL" id="QQK06938.1"/>
    </source>
</evidence>
<organism evidence="1 2">
    <name type="scientific">Miniphocaeibacter halophilus</name>
    <dbReference type="NCBI Taxonomy" id="2931922"/>
    <lineage>
        <taxon>Bacteria</taxon>
        <taxon>Bacillati</taxon>
        <taxon>Bacillota</taxon>
        <taxon>Tissierellia</taxon>
        <taxon>Tissierellales</taxon>
        <taxon>Peptoniphilaceae</taxon>
        <taxon>Miniphocaeibacter</taxon>
    </lineage>
</organism>
<evidence type="ECO:0000313" key="2">
    <source>
        <dbReference type="Proteomes" id="UP000595814"/>
    </source>
</evidence>
<sequence>MEKYFKIKEISTLFNIGIDSLRYYEKIGLIKPKRGKNNYRLYSVKDIYKLNIIADLRKLHFSLSEIKEYLEDLSLSNTYNLLNKQNKIVEEEIKQLEKQKALLEIQIENLDLYKKMTVEEFEIKELESRRIVKLETDVYLDEEVDFSIRFLQKQHGFKLHQFENYEIGASMLKEDIKDGIVGKYNTVFMLQENSKGNTGEFLPKGSYLSYVYKGSYKKLKNNLEKIFEFAKNKNLKLDNTIYELYYIDTRYTEIEEEYLTEIQVLIKE</sequence>
<gene>
    <name evidence="1" type="ORF">JFY71_06200</name>
</gene>
<keyword evidence="2" id="KW-1185">Reference proteome</keyword>